<evidence type="ECO:0000256" key="1">
    <source>
        <dbReference type="SAM" id="MobiDB-lite"/>
    </source>
</evidence>
<organism evidence="2 3">
    <name type="scientific">Puccinia triticina</name>
    <dbReference type="NCBI Taxonomy" id="208348"/>
    <lineage>
        <taxon>Eukaryota</taxon>
        <taxon>Fungi</taxon>
        <taxon>Dikarya</taxon>
        <taxon>Basidiomycota</taxon>
        <taxon>Pucciniomycotina</taxon>
        <taxon>Pucciniomycetes</taxon>
        <taxon>Pucciniales</taxon>
        <taxon>Pucciniaceae</taxon>
        <taxon>Puccinia</taxon>
    </lineage>
</organism>
<dbReference type="Proteomes" id="UP001164743">
    <property type="component" value="Chromosome 13A"/>
</dbReference>
<name>A0ABY7D206_9BASI</name>
<dbReference type="GeneID" id="77803187"/>
<protein>
    <submittedName>
        <fullName evidence="2">Uncharacterized protein</fullName>
    </submittedName>
</protein>
<keyword evidence="3" id="KW-1185">Reference proteome</keyword>
<dbReference type="EMBL" id="CP110433">
    <property type="protein sequence ID" value="WAQ90727.1"/>
    <property type="molecule type" value="Genomic_DNA"/>
</dbReference>
<proteinExistence type="predicted"/>
<feature type="compositionally biased region" description="Basic residues" evidence="1">
    <location>
        <begin position="51"/>
        <end position="65"/>
    </location>
</feature>
<dbReference type="RefSeq" id="XP_053026282.1">
    <property type="nucleotide sequence ID" value="XM_053162292.1"/>
</dbReference>
<feature type="region of interest" description="Disordered" evidence="1">
    <location>
        <begin position="47"/>
        <end position="99"/>
    </location>
</feature>
<gene>
    <name evidence="2" type="ORF">PtA15_13A126</name>
</gene>
<accession>A0ABY7D206</accession>
<evidence type="ECO:0000313" key="2">
    <source>
        <dbReference type="EMBL" id="WAQ90727.1"/>
    </source>
</evidence>
<sequence>MAFGTQNGFPILPAYPSQLGPCSSCPRLPTLSSTYKDPALFQSPIGAINLPRRHPGGKSLHHRPPTRLSRCWSPGLDAGDPRLPGAHPARPEVIQEHSSPTILPFSSGLSLPNKLKASTSPLGPTTSPLPHPSPINRKLAQDIRVGQQGKAAELIITPPVGISRYNRQRLTTPPLELGKLSAVLERVLTFSPGGKSKALGNAGRGNAVSCCFSLLFMAGITRKAFQGKAVLGRM</sequence>
<evidence type="ECO:0000313" key="3">
    <source>
        <dbReference type="Proteomes" id="UP001164743"/>
    </source>
</evidence>
<feature type="region of interest" description="Disordered" evidence="1">
    <location>
        <begin position="114"/>
        <end position="133"/>
    </location>
</feature>
<reference evidence="2" key="1">
    <citation type="submission" date="2022-10" db="EMBL/GenBank/DDBJ databases">
        <title>Puccinia triticina Genome sequencing and assembly.</title>
        <authorList>
            <person name="Li C."/>
        </authorList>
    </citation>
    <scope>NUCLEOTIDE SEQUENCE</scope>
    <source>
        <strain evidence="2">Pt15</strain>
    </source>
</reference>